<reference evidence="1" key="1">
    <citation type="submission" date="2023-07" db="EMBL/GenBank/DDBJ databases">
        <title>draft genome sequence of fig (Ficus carica).</title>
        <authorList>
            <person name="Takahashi T."/>
            <person name="Nishimura K."/>
        </authorList>
    </citation>
    <scope>NUCLEOTIDE SEQUENCE</scope>
</reference>
<proteinExistence type="predicted"/>
<keyword evidence="2" id="KW-1185">Reference proteome</keyword>
<dbReference type="EMBL" id="BTGU01000027">
    <property type="protein sequence ID" value="GMN48039.1"/>
    <property type="molecule type" value="Genomic_DNA"/>
</dbReference>
<dbReference type="Proteomes" id="UP001187192">
    <property type="component" value="Unassembled WGS sequence"/>
</dbReference>
<gene>
    <name evidence="1" type="ORF">TIFTF001_017233</name>
</gene>
<comment type="caution">
    <text evidence="1">The sequence shown here is derived from an EMBL/GenBank/DDBJ whole genome shotgun (WGS) entry which is preliminary data.</text>
</comment>
<sequence length="89" mass="9823">MGAAQRSAVRNEDDRGGSEGLRVRCRLWGWGGSFAGMALCLGQEGQRSSGAHQHAGEFIARGVHRRRATEFIIMGEWAGRQRWVTETPP</sequence>
<evidence type="ECO:0000313" key="2">
    <source>
        <dbReference type="Proteomes" id="UP001187192"/>
    </source>
</evidence>
<accession>A0AA88DIZ8</accession>
<organism evidence="1 2">
    <name type="scientific">Ficus carica</name>
    <name type="common">Common fig</name>
    <dbReference type="NCBI Taxonomy" id="3494"/>
    <lineage>
        <taxon>Eukaryota</taxon>
        <taxon>Viridiplantae</taxon>
        <taxon>Streptophyta</taxon>
        <taxon>Embryophyta</taxon>
        <taxon>Tracheophyta</taxon>
        <taxon>Spermatophyta</taxon>
        <taxon>Magnoliopsida</taxon>
        <taxon>eudicotyledons</taxon>
        <taxon>Gunneridae</taxon>
        <taxon>Pentapetalae</taxon>
        <taxon>rosids</taxon>
        <taxon>fabids</taxon>
        <taxon>Rosales</taxon>
        <taxon>Moraceae</taxon>
        <taxon>Ficeae</taxon>
        <taxon>Ficus</taxon>
    </lineage>
</organism>
<name>A0AA88DIZ8_FICCA</name>
<protein>
    <submittedName>
        <fullName evidence="1">Uncharacterized protein</fullName>
    </submittedName>
</protein>
<evidence type="ECO:0000313" key="1">
    <source>
        <dbReference type="EMBL" id="GMN48039.1"/>
    </source>
</evidence>
<dbReference type="AlphaFoldDB" id="A0AA88DIZ8"/>